<name>A0AAD6QRZ5_9ROSI</name>
<dbReference type="Proteomes" id="UP001164929">
    <property type="component" value="Chromosome 5"/>
</dbReference>
<comment type="caution">
    <text evidence="1">The sequence shown here is derived from an EMBL/GenBank/DDBJ whole genome shotgun (WGS) entry which is preliminary data.</text>
</comment>
<organism evidence="1 2">
    <name type="scientific">Populus alba x Populus x berolinensis</name>
    <dbReference type="NCBI Taxonomy" id="444605"/>
    <lineage>
        <taxon>Eukaryota</taxon>
        <taxon>Viridiplantae</taxon>
        <taxon>Streptophyta</taxon>
        <taxon>Embryophyta</taxon>
        <taxon>Tracheophyta</taxon>
        <taxon>Spermatophyta</taxon>
        <taxon>Magnoliopsida</taxon>
        <taxon>eudicotyledons</taxon>
        <taxon>Gunneridae</taxon>
        <taxon>Pentapetalae</taxon>
        <taxon>rosids</taxon>
        <taxon>fabids</taxon>
        <taxon>Malpighiales</taxon>
        <taxon>Salicaceae</taxon>
        <taxon>Saliceae</taxon>
        <taxon>Populus</taxon>
    </lineage>
</organism>
<reference evidence="1" key="1">
    <citation type="journal article" date="2023" name="Mol. Ecol. Resour.">
        <title>Chromosome-level genome assembly of a triploid poplar Populus alba 'Berolinensis'.</title>
        <authorList>
            <person name="Chen S."/>
            <person name="Yu Y."/>
            <person name="Wang X."/>
            <person name="Wang S."/>
            <person name="Zhang T."/>
            <person name="Zhou Y."/>
            <person name="He R."/>
            <person name="Meng N."/>
            <person name="Wang Y."/>
            <person name="Liu W."/>
            <person name="Liu Z."/>
            <person name="Liu J."/>
            <person name="Guo Q."/>
            <person name="Huang H."/>
            <person name="Sederoff R.R."/>
            <person name="Wang G."/>
            <person name="Qu G."/>
            <person name="Chen S."/>
        </authorList>
    </citation>
    <scope>NUCLEOTIDE SEQUENCE</scope>
    <source>
        <strain evidence="1">SC-2020</strain>
    </source>
</reference>
<dbReference type="AlphaFoldDB" id="A0AAD6QRZ5"/>
<keyword evidence="2" id="KW-1185">Reference proteome</keyword>
<gene>
    <name evidence="1" type="ORF">NC653_012443</name>
</gene>
<accession>A0AAD6QRZ5</accession>
<protein>
    <submittedName>
        <fullName evidence="1">Uncharacterized protein</fullName>
    </submittedName>
</protein>
<dbReference type="EMBL" id="JAQIZT010000005">
    <property type="protein sequence ID" value="KAJ6995601.1"/>
    <property type="molecule type" value="Genomic_DNA"/>
</dbReference>
<evidence type="ECO:0000313" key="2">
    <source>
        <dbReference type="Proteomes" id="UP001164929"/>
    </source>
</evidence>
<evidence type="ECO:0000313" key="1">
    <source>
        <dbReference type="EMBL" id="KAJ6995601.1"/>
    </source>
</evidence>
<sequence length="162" mass="18739">MNLNVETVDLTNEGASIRPSPEALSLTNFERKHMVKMTMVNHITENQRKSRAAPSRERKISAVESKDQFLDGNDTPFVSSKAYIVEISKQKSDQLRVISQKFESHAWFFSMVDESSHAGSRALRPWLDSSCLKVRPQQRRRIDVLWMTELDHECNLACEEDW</sequence>
<proteinExistence type="predicted"/>